<organism evidence="2 3">
    <name type="scientific">Nocardiopsis kunsanensis</name>
    <dbReference type="NCBI Taxonomy" id="141693"/>
    <lineage>
        <taxon>Bacteria</taxon>
        <taxon>Bacillati</taxon>
        <taxon>Actinomycetota</taxon>
        <taxon>Actinomycetes</taxon>
        <taxon>Streptosporangiales</taxon>
        <taxon>Nocardiopsidaceae</taxon>
        <taxon>Nocardiopsis</taxon>
    </lineage>
</organism>
<evidence type="ECO:0000313" key="2">
    <source>
        <dbReference type="EMBL" id="GHD35640.1"/>
    </source>
</evidence>
<accession>A0A918XJW9</accession>
<keyword evidence="3" id="KW-1185">Reference proteome</keyword>
<dbReference type="AlphaFoldDB" id="A0A918XJW9"/>
<dbReference type="EMBL" id="BMXL01000035">
    <property type="protein sequence ID" value="GHD35640.1"/>
    <property type="molecule type" value="Genomic_DNA"/>
</dbReference>
<proteinExistence type="predicted"/>
<evidence type="ECO:0000313" key="3">
    <source>
        <dbReference type="Proteomes" id="UP000654947"/>
    </source>
</evidence>
<comment type="caution">
    <text evidence="2">The sequence shown here is derived from an EMBL/GenBank/DDBJ whole genome shotgun (WGS) entry which is preliminary data.</text>
</comment>
<dbReference type="Proteomes" id="UP000654947">
    <property type="component" value="Unassembled WGS sequence"/>
</dbReference>
<reference evidence="2 3" key="1">
    <citation type="journal article" date="2014" name="Int. J. Syst. Evol. Microbiol.">
        <title>Complete genome sequence of Corynebacterium casei LMG S-19264T (=DSM 44701T), isolated from a smear-ripened cheese.</title>
        <authorList>
            <consortium name="US DOE Joint Genome Institute (JGI-PGF)"/>
            <person name="Walter F."/>
            <person name="Albersmeier A."/>
            <person name="Kalinowski J."/>
            <person name="Ruckert C."/>
        </authorList>
    </citation>
    <scope>NUCLEOTIDE SEQUENCE [LARGE SCALE GENOMIC DNA]</scope>
    <source>
        <strain evidence="2 3">KCTC 19473</strain>
    </source>
</reference>
<evidence type="ECO:0000256" key="1">
    <source>
        <dbReference type="SAM" id="MobiDB-lite"/>
    </source>
</evidence>
<name>A0A918XJW9_9ACTN</name>
<feature type="region of interest" description="Disordered" evidence="1">
    <location>
        <begin position="64"/>
        <end position="99"/>
    </location>
</feature>
<protein>
    <submittedName>
        <fullName evidence="2">Uncharacterized protein</fullName>
    </submittedName>
</protein>
<sequence>MWSVRDVADLLQGWDHVQPRRSWRARADRRGRRPTSADQVSLMVCGRPGSRSDSGFRLCTPKVTLRPKGRGGAVGHHTGWPETASPVSVPRLATAEAHR</sequence>
<gene>
    <name evidence="2" type="ORF">GCM10007147_42260</name>
</gene>